<proteinExistence type="inferred from homology"/>
<sequence>MTEGTGQDCVQALRTVMPALKMAESGDHQRQFQAAVDVIQNLPKNGSYRPSYEVMLRFYGFYKQAVVGPCTVSRPGFWDPVGRYKWDAWNRLGDMSNETAMAAYVDEMKKVAQEVIDTMPMDGKTASFFHYFEPLYKVIHDMPRPPESLLSVRAGQFACVFKYAVHQHKSLLAILKHNTTKDINDNDHTSNSVESEEDISPPDAPAPAQDPVEELSPAVAPEQGLAEERAPSSHLPEPEPVSSDGLVLTSDSESEIYCDTVEQLDSGKSVSMPDGLDNRLALCEPEGNQGHHVASVSQVTEVGSGQGGEGGGGGRGPPSRRRDSGRDAARHPAREPIGGGPERDAQHGGRLPLGVGGGGEDGSGGSDRLQEVQVQQQIMLALRRLREDMQSVMERLEVVEGLAAANAQSSDWRTRTPLPANEIESDWWWPFDVSGHTLLLLLLWPFFAQGLVFLLQRRKRKPHLPT</sequence>
<feature type="compositionally biased region" description="Gly residues" evidence="7">
    <location>
        <begin position="304"/>
        <end position="316"/>
    </location>
</feature>
<feature type="domain" description="ACB" evidence="9">
    <location>
        <begin position="28"/>
        <end position="117"/>
    </location>
</feature>
<organism evidence="10 11">
    <name type="scientific">Alosa alosa</name>
    <name type="common">allis shad</name>
    <dbReference type="NCBI Taxonomy" id="278164"/>
    <lineage>
        <taxon>Eukaryota</taxon>
        <taxon>Metazoa</taxon>
        <taxon>Chordata</taxon>
        <taxon>Craniata</taxon>
        <taxon>Vertebrata</taxon>
        <taxon>Euteleostomi</taxon>
        <taxon>Actinopterygii</taxon>
        <taxon>Neopterygii</taxon>
        <taxon>Teleostei</taxon>
        <taxon>Clupei</taxon>
        <taxon>Clupeiformes</taxon>
        <taxon>Clupeoidei</taxon>
        <taxon>Clupeidae</taxon>
        <taxon>Alosa</taxon>
    </lineage>
</organism>
<dbReference type="GO" id="GO:0000425">
    <property type="term" value="P:pexophagy"/>
    <property type="evidence" value="ECO:0007669"/>
    <property type="project" value="InterPro"/>
</dbReference>
<evidence type="ECO:0000256" key="4">
    <source>
        <dbReference type="ARBA" id="ARBA00023121"/>
    </source>
</evidence>
<name>A0AAV6FMH8_9TELE</name>
<dbReference type="Gene3D" id="1.20.80.10">
    <property type="match status" value="1"/>
</dbReference>
<dbReference type="PRINTS" id="PR00689">
    <property type="entry name" value="ACOABINDINGP"/>
</dbReference>
<dbReference type="InterPro" id="IPR014352">
    <property type="entry name" value="FERM/acyl-CoA-bd_prot_sf"/>
</dbReference>
<dbReference type="GO" id="GO:0006631">
    <property type="term" value="P:fatty acid metabolic process"/>
    <property type="evidence" value="ECO:0007669"/>
    <property type="project" value="TreeGrafter"/>
</dbReference>
<dbReference type="Proteomes" id="UP000823561">
    <property type="component" value="Chromosome 22"/>
</dbReference>
<dbReference type="CDD" id="cd00435">
    <property type="entry name" value="ACBP"/>
    <property type="match status" value="1"/>
</dbReference>
<dbReference type="AlphaFoldDB" id="A0AAV6FMH8"/>
<dbReference type="InterPro" id="IPR016347">
    <property type="entry name" value="ACBD5"/>
</dbReference>
<feature type="transmembrane region" description="Helical" evidence="8">
    <location>
        <begin position="427"/>
        <end position="455"/>
    </location>
</feature>
<gene>
    <name evidence="10" type="ORF">AALO_G00281290</name>
</gene>
<dbReference type="PANTHER" id="PTHR23310:SF53">
    <property type="entry name" value="ACYL-COA-BINDING DOMAIN-CONTAINING PROTEIN 4"/>
    <property type="match status" value="1"/>
</dbReference>
<evidence type="ECO:0000256" key="5">
    <source>
        <dbReference type="ARBA" id="ARBA00025481"/>
    </source>
</evidence>
<reference evidence="10" key="1">
    <citation type="submission" date="2020-10" db="EMBL/GenBank/DDBJ databases">
        <title>Chromosome-scale genome assembly of the Allis shad, Alosa alosa.</title>
        <authorList>
            <person name="Margot Z."/>
            <person name="Christophe K."/>
            <person name="Cabau C."/>
            <person name="Louis A."/>
            <person name="Berthelot C."/>
            <person name="Parey E."/>
            <person name="Roest Crollius H."/>
            <person name="Montfort J."/>
            <person name="Robinson-Rechavi M."/>
            <person name="Bucao C."/>
            <person name="Bouchez O."/>
            <person name="Gislard M."/>
            <person name="Lluch J."/>
            <person name="Milhes M."/>
            <person name="Lampietro C."/>
            <person name="Lopez Roques C."/>
            <person name="Donnadieu C."/>
            <person name="Braasch I."/>
            <person name="Desvignes T."/>
            <person name="Postlethwait J."/>
            <person name="Bobe J."/>
            <person name="Guiguen Y."/>
        </authorList>
    </citation>
    <scope>NUCLEOTIDE SEQUENCE</scope>
    <source>
        <strain evidence="10">M-15738</strain>
        <tissue evidence="10">Blood</tissue>
    </source>
</reference>
<keyword evidence="11" id="KW-1185">Reference proteome</keyword>
<keyword evidence="8" id="KW-0812">Transmembrane</keyword>
<keyword evidence="8" id="KW-0472">Membrane</keyword>
<feature type="region of interest" description="Disordered" evidence="7">
    <location>
        <begin position="181"/>
        <end position="246"/>
    </location>
</feature>
<feature type="compositionally biased region" description="Basic and acidic residues" evidence="7">
    <location>
        <begin position="320"/>
        <end position="334"/>
    </location>
</feature>
<dbReference type="InterPro" id="IPR000582">
    <property type="entry name" value="Acyl-CoA-binding_protein"/>
</dbReference>
<evidence type="ECO:0000256" key="8">
    <source>
        <dbReference type="SAM" id="Phobius"/>
    </source>
</evidence>
<evidence type="ECO:0000256" key="2">
    <source>
        <dbReference type="ARBA" id="ARBA00023006"/>
    </source>
</evidence>
<comment type="caution">
    <text evidence="10">The sequence shown here is derived from an EMBL/GenBank/DDBJ whole genome shotgun (WGS) entry which is preliminary data.</text>
</comment>
<dbReference type="EMBL" id="JADWDJ010000022">
    <property type="protein sequence ID" value="KAG5262996.1"/>
    <property type="molecule type" value="Genomic_DNA"/>
</dbReference>
<dbReference type="SUPFAM" id="SSF47027">
    <property type="entry name" value="Acyl-CoA binding protein"/>
    <property type="match status" value="1"/>
</dbReference>
<keyword evidence="2" id="KW-0072">Autophagy</keyword>
<dbReference type="FunFam" id="1.20.80.10:FF:000010">
    <property type="entry name" value="Acyl-CoA-binding domain-containing protein 5"/>
    <property type="match status" value="1"/>
</dbReference>
<dbReference type="InterPro" id="IPR035984">
    <property type="entry name" value="Acyl-CoA-binding_sf"/>
</dbReference>
<evidence type="ECO:0000313" key="10">
    <source>
        <dbReference type="EMBL" id="KAG5262996.1"/>
    </source>
</evidence>
<dbReference type="GO" id="GO:0005737">
    <property type="term" value="C:cytoplasm"/>
    <property type="evidence" value="ECO:0007669"/>
    <property type="project" value="TreeGrafter"/>
</dbReference>
<dbReference type="PANTHER" id="PTHR23310">
    <property type="entry name" value="ACYL-COA-BINDING PROTEIN, ACBP"/>
    <property type="match status" value="1"/>
</dbReference>
<keyword evidence="3" id="KW-0175">Coiled coil</keyword>
<evidence type="ECO:0000256" key="1">
    <source>
        <dbReference type="ARBA" id="ARBA00010310"/>
    </source>
</evidence>
<evidence type="ECO:0000256" key="3">
    <source>
        <dbReference type="ARBA" id="ARBA00023054"/>
    </source>
</evidence>
<evidence type="ECO:0000313" key="11">
    <source>
        <dbReference type="Proteomes" id="UP000823561"/>
    </source>
</evidence>
<dbReference type="PIRSF" id="PIRSF002412">
    <property type="entry name" value="MA_DBI"/>
    <property type="match status" value="1"/>
</dbReference>
<comment type="function">
    <text evidence="5">Acyl-CoA binding protein which acts as the peroxisome receptor for pexophagy but is dispensable for aggrephagy and nonselective autophagy. Binds medium- and long-chain acyl-CoA esters.</text>
</comment>
<evidence type="ECO:0000256" key="6">
    <source>
        <dbReference type="PIRNR" id="PIRNR002412"/>
    </source>
</evidence>
<evidence type="ECO:0000259" key="9">
    <source>
        <dbReference type="PROSITE" id="PS51228"/>
    </source>
</evidence>
<keyword evidence="8" id="KW-1133">Transmembrane helix</keyword>
<keyword evidence="6" id="KW-0813">Transport</keyword>
<keyword evidence="4 6" id="KW-0446">Lipid-binding</keyword>
<dbReference type="GO" id="GO:0000062">
    <property type="term" value="F:fatty-acyl-CoA binding"/>
    <property type="evidence" value="ECO:0007669"/>
    <property type="project" value="InterPro"/>
</dbReference>
<protein>
    <recommendedName>
        <fullName evidence="6">Acyl-CoA-binding domain-containing protein 5</fullName>
    </recommendedName>
</protein>
<dbReference type="PROSITE" id="PS51228">
    <property type="entry name" value="ACB_2"/>
    <property type="match status" value="1"/>
</dbReference>
<feature type="compositionally biased region" description="Gly residues" evidence="7">
    <location>
        <begin position="354"/>
        <end position="365"/>
    </location>
</feature>
<dbReference type="Pfam" id="PF00887">
    <property type="entry name" value="ACBP"/>
    <property type="match status" value="1"/>
</dbReference>
<evidence type="ECO:0000256" key="7">
    <source>
        <dbReference type="SAM" id="MobiDB-lite"/>
    </source>
</evidence>
<comment type="similarity">
    <text evidence="1">Belongs to the ATG37 family.</text>
</comment>
<feature type="region of interest" description="Disordered" evidence="7">
    <location>
        <begin position="301"/>
        <end position="367"/>
    </location>
</feature>
<accession>A0AAV6FMH8</accession>